<proteinExistence type="predicted"/>
<keyword evidence="2" id="KW-1185">Reference proteome</keyword>
<evidence type="ECO:0008006" key="3">
    <source>
        <dbReference type="Google" id="ProtNLM"/>
    </source>
</evidence>
<dbReference type="Proteomes" id="UP000006867">
    <property type="component" value="Chromosome"/>
</dbReference>
<protein>
    <recommendedName>
        <fullName evidence="3">YxjJ</fullName>
    </recommendedName>
</protein>
<name>A0ABM5M2L5_BACA1</name>
<evidence type="ECO:0000313" key="1">
    <source>
        <dbReference type="EMBL" id="ADP34402.1"/>
    </source>
</evidence>
<gene>
    <name evidence="1" type="ordered locus">BATR1942_17425</name>
</gene>
<evidence type="ECO:0000313" key="2">
    <source>
        <dbReference type="Proteomes" id="UP000006867"/>
    </source>
</evidence>
<accession>A0ABM5M2L5</accession>
<dbReference type="EMBL" id="CP002207">
    <property type="protein sequence ID" value="ADP34402.1"/>
    <property type="molecule type" value="Genomic_DNA"/>
</dbReference>
<organism evidence="1 2">
    <name type="scientific">Bacillus atrophaeus (strain 1942)</name>
    <dbReference type="NCBI Taxonomy" id="720555"/>
    <lineage>
        <taxon>Bacteria</taxon>
        <taxon>Bacillati</taxon>
        <taxon>Bacillota</taxon>
        <taxon>Bacilli</taxon>
        <taxon>Bacillales</taxon>
        <taxon>Bacillaceae</taxon>
        <taxon>Bacillus</taxon>
    </lineage>
</organism>
<reference evidence="1 2" key="1">
    <citation type="journal article" date="2011" name="Front. Microbiol.">
        <title>Genomic signatures of strain selection and enhancement in Bacillus atrophaeus var. globigii, a historical biowarfare simulant.</title>
        <authorList>
            <person name="Gibbons H.S."/>
            <person name="Broomall S.M."/>
            <person name="McNew L.A."/>
            <person name="Daligault H."/>
            <person name="Chapman C."/>
            <person name="Bruce D."/>
            <person name="Karavis M."/>
            <person name="Krepps M."/>
            <person name="McGregor P.A."/>
            <person name="Hong C."/>
            <person name="Park K.H."/>
            <person name="Akmal A."/>
            <person name="Feldman A."/>
            <person name="Lin J.S."/>
            <person name="Chang W.E."/>
            <person name="Higgs B.W."/>
            <person name="Demirev P."/>
            <person name="Lindquist J."/>
            <person name="Liem A."/>
            <person name="Fochler E."/>
            <person name="Read T.D."/>
            <person name="Tapia R."/>
            <person name="Johnson S."/>
            <person name="Bishop-Lilly K.A."/>
            <person name="Detter C."/>
            <person name="Han C."/>
            <person name="Sozhamannan S."/>
            <person name="Rosenzweig C.N."/>
            <person name="Skowronski E.W."/>
        </authorList>
    </citation>
    <scope>NUCLEOTIDE SEQUENCE [LARGE SCALE GENOMIC DNA]</scope>
    <source>
        <strain evidence="1 2">1942</strain>
    </source>
</reference>
<sequence length="61" mass="6685">MILSIIIALCGYLLYSFSKDNRRKTQKTSPLATAPAPVSASAPNNLIDLDAIRQKRQLPLS</sequence>